<dbReference type="AlphaFoldDB" id="A0A4Q7VVY5"/>
<reference evidence="2 3" key="1">
    <citation type="submission" date="2019-02" db="EMBL/GenBank/DDBJ databases">
        <title>Genomic Encyclopedia of Type Strains, Phase IV (KMG-IV): sequencing the most valuable type-strain genomes for metagenomic binning, comparative biology and taxonomic classification.</title>
        <authorList>
            <person name="Goeker M."/>
        </authorList>
    </citation>
    <scope>NUCLEOTIDE SEQUENCE [LARGE SCALE GENOMIC DNA]</scope>
    <source>
        <strain evidence="2 3">DSM 19570</strain>
    </source>
</reference>
<keyword evidence="3" id="KW-1185">Reference proteome</keyword>
<keyword evidence="1" id="KW-0812">Transmembrane</keyword>
<dbReference type="OrthoDB" id="9152334at2"/>
<feature type="transmembrane region" description="Helical" evidence="1">
    <location>
        <begin position="144"/>
        <end position="163"/>
    </location>
</feature>
<accession>A0A4Q7VVY5</accession>
<dbReference type="InterPro" id="IPR056918">
    <property type="entry name" value="8xMP"/>
</dbReference>
<proteinExistence type="predicted"/>
<dbReference type="Pfam" id="PF24838">
    <property type="entry name" value="8xMP"/>
    <property type="match status" value="1"/>
</dbReference>
<feature type="transmembrane region" description="Helical" evidence="1">
    <location>
        <begin position="51"/>
        <end position="69"/>
    </location>
</feature>
<dbReference type="RefSeq" id="WP_130431280.1">
    <property type="nucleotide sequence ID" value="NZ_SHKP01000005.1"/>
</dbReference>
<evidence type="ECO:0000313" key="3">
    <source>
        <dbReference type="Proteomes" id="UP000293671"/>
    </source>
</evidence>
<evidence type="ECO:0000313" key="2">
    <source>
        <dbReference type="EMBL" id="RZU00847.1"/>
    </source>
</evidence>
<gene>
    <name evidence="2" type="ORF">EV670_1560</name>
</gene>
<keyword evidence="1" id="KW-0472">Membrane</keyword>
<comment type="caution">
    <text evidence="2">The sequence shown here is derived from an EMBL/GenBank/DDBJ whole genome shotgun (WGS) entry which is preliminary data.</text>
</comment>
<keyword evidence="1" id="KW-1133">Transmembrane helix</keyword>
<evidence type="ECO:0000256" key="1">
    <source>
        <dbReference type="SAM" id="Phobius"/>
    </source>
</evidence>
<name>A0A4Q7VVY5_9BURK</name>
<dbReference type="EMBL" id="SHKP01000005">
    <property type="protein sequence ID" value="RZU00847.1"/>
    <property type="molecule type" value="Genomic_DNA"/>
</dbReference>
<feature type="transmembrane region" description="Helical" evidence="1">
    <location>
        <begin position="25"/>
        <end position="44"/>
    </location>
</feature>
<sequence length="167" mass="18728">MTAAEILQTDYKLKTDYLVAHLARMWTRFGFFLTIQSALFGYSLQLANAEYLRLLAGFGLILALLWWHFAATDNYLVTVYRAQVAQVFHLMRAARAAAFVEAGLPPDPPGYSYVGSTASEAFDARSGEVRPVARGLLQWRSERLSATELGVVFALFFVALWLLRLVT</sequence>
<dbReference type="Proteomes" id="UP000293671">
    <property type="component" value="Unassembled WGS sequence"/>
</dbReference>
<organism evidence="2 3">
    <name type="scientific">Rivibacter subsaxonicus</name>
    <dbReference type="NCBI Taxonomy" id="457575"/>
    <lineage>
        <taxon>Bacteria</taxon>
        <taxon>Pseudomonadati</taxon>
        <taxon>Pseudomonadota</taxon>
        <taxon>Betaproteobacteria</taxon>
        <taxon>Burkholderiales</taxon>
        <taxon>Rivibacter</taxon>
    </lineage>
</organism>
<protein>
    <submittedName>
        <fullName evidence="2">Uncharacterized protein</fullName>
    </submittedName>
</protein>